<dbReference type="EMBL" id="JH725243">
    <property type="protein sequence ID" value="EJP60892.1"/>
    <property type="molecule type" value="Genomic_DNA"/>
</dbReference>
<dbReference type="HOGENOM" id="CLU_1885405_0_0_1"/>
<name>J4UEX7_BEAB2</name>
<dbReference type="GeneID" id="19893170"/>
<gene>
    <name evidence="1" type="ORF">BBA_10158</name>
</gene>
<dbReference type="AlphaFoldDB" id="J4UEX7"/>
<proteinExistence type="predicted"/>
<keyword evidence="2" id="KW-1185">Reference proteome</keyword>
<evidence type="ECO:0000313" key="1">
    <source>
        <dbReference type="EMBL" id="EJP60892.1"/>
    </source>
</evidence>
<accession>J4UEX7</accession>
<dbReference type="OrthoDB" id="3539644at2759"/>
<sequence>MVIHDSIPLFLGRERTLQISQKQKDSRGSGSIVVRHVPPAAPTVLDIYMGGNMSYVSYFYSAEGKSQIILIYTFSAEPGQIYLRWPKGSREVGLRRLHLQSDDYNISLAFDAPSVPATATHLSLADIDFVHQRKH</sequence>
<protein>
    <submittedName>
        <fullName evidence="1">Uncharacterized protein</fullName>
    </submittedName>
</protein>
<dbReference type="STRING" id="655819.J4UEX7"/>
<organism evidence="1 2">
    <name type="scientific">Beauveria bassiana (strain ARSEF 2860)</name>
    <name type="common">White muscardine disease fungus</name>
    <name type="synonym">Tritirachium shiotae</name>
    <dbReference type="NCBI Taxonomy" id="655819"/>
    <lineage>
        <taxon>Eukaryota</taxon>
        <taxon>Fungi</taxon>
        <taxon>Dikarya</taxon>
        <taxon>Ascomycota</taxon>
        <taxon>Pezizomycotina</taxon>
        <taxon>Sordariomycetes</taxon>
        <taxon>Hypocreomycetidae</taxon>
        <taxon>Hypocreales</taxon>
        <taxon>Cordycipitaceae</taxon>
        <taxon>Beauveria</taxon>
    </lineage>
</organism>
<reference evidence="1 2" key="1">
    <citation type="journal article" date="2012" name="Sci. Rep.">
        <title>Genomic perspectives on the evolution of fungal entomopathogenicity in Beauveria bassiana.</title>
        <authorList>
            <person name="Xiao G."/>
            <person name="Ying S.H."/>
            <person name="Zheng P."/>
            <person name="Wang Z.L."/>
            <person name="Zhang S."/>
            <person name="Xie X.Q."/>
            <person name="Shang Y."/>
            <person name="St Leger R.J."/>
            <person name="Zhao G.P."/>
            <person name="Wang C."/>
            <person name="Feng M.G."/>
        </authorList>
    </citation>
    <scope>NUCLEOTIDE SEQUENCE [LARGE SCALE GENOMIC DNA]</scope>
    <source>
        <strain evidence="1 2">ARSEF 2860</strain>
    </source>
</reference>
<dbReference type="RefSeq" id="XP_008603477.1">
    <property type="nucleotide sequence ID" value="XM_008605255.1"/>
</dbReference>
<dbReference type="Proteomes" id="UP000002762">
    <property type="component" value="Unassembled WGS sequence"/>
</dbReference>
<dbReference type="InParanoid" id="J4UEX7"/>
<evidence type="ECO:0000313" key="2">
    <source>
        <dbReference type="Proteomes" id="UP000002762"/>
    </source>
</evidence>